<name>A0A6J4TTY8_9SPHN</name>
<accession>A0A6J4TTY8</accession>
<sequence>MDSRKLACMAAAGFIGVGLTAAVTADAKPREIVVEGKRFDPETQRRVSYADLNLAFRPQQKVLLRRISSTSHRLCGDLGFYKPSERWGCTRGAVRGTDDQVAAAIDRAKLKMAGKPVGPAIAIPIVIGSR</sequence>
<dbReference type="AlphaFoldDB" id="A0A6J4TTY8"/>
<gene>
    <name evidence="1" type="ORF">AVDCRST_MAG31-2390</name>
</gene>
<organism evidence="1">
    <name type="scientific">uncultured Sphingomonas sp</name>
    <dbReference type="NCBI Taxonomy" id="158754"/>
    <lineage>
        <taxon>Bacteria</taxon>
        <taxon>Pseudomonadati</taxon>
        <taxon>Pseudomonadota</taxon>
        <taxon>Alphaproteobacteria</taxon>
        <taxon>Sphingomonadales</taxon>
        <taxon>Sphingomonadaceae</taxon>
        <taxon>Sphingomonas</taxon>
        <taxon>environmental samples</taxon>
    </lineage>
</organism>
<dbReference type="NCBIfam" id="TIGR04433">
    <property type="entry name" value="UrcA_uranyl"/>
    <property type="match status" value="1"/>
</dbReference>
<dbReference type="EMBL" id="CADCWA010000182">
    <property type="protein sequence ID" value="CAA9530998.1"/>
    <property type="molecule type" value="Genomic_DNA"/>
</dbReference>
<reference evidence="1" key="1">
    <citation type="submission" date="2020-02" db="EMBL/GenBank/DDBJ databases">
        <authorList>
            <person name="Meier V. D."/>
        </authorList>
    </citation>
    <scope>NUCLEOTIDE SEQUENCE</scope>
    <source>
        <strain evidence="1">AVDCRST_MAG31</strain>
    </source>
</reference>
<proteinExistence type="predicted"/>
<protein>
    <recommendedName>
        <fullName evidence="2">UrcA family protein</fullName>
    </recommendedName>
</protein>
<dbReference type="InterPro" id="IPR030972">
    <property type="entry name" value="UrcA_uranyl"/>
</dbReference>
<evidence type="ECO:0000313" key="1">
    <source>
        <dbReference type="EMBL" id="CAA9530998.1"/>
    </source>
</evidence>
<evidence type="ECO:0008006" key="2">
    <source>
        <dbReference type="Google" id="ProtNLM"/>
    </source>
</evidence>